<proteinExistence type="predicted"/>
<evidence type="ECO:0000313" key="1">
    <source>
        <dbReference type="EMBL" id="CAH2067536.1"/>
    </source>
</evidence>
<name>A0ABN8IUS0_9NEOP</name>
<feature type="non-terminal residue" evidence="1">
    <location>
        <position position="82"/>
    </location>
</feature>
<keyword evidence="2" id="KW-1185">Reference proteome</keyword>
<sequence>MGCSPTTLHPWYFEHQYSIVVSQWRAIRRAFDGKRRRAVCTRGDYAVKARIEVIIRGIAPSAKSLSEVYVAKSSNAYAPLST</sequence>
<evidence type="ECO:0000313" key="2">
    <source>
        <dbReference type="Proteomes" id="UP000837857"/>
    </source>
</evidence>
<organism evidence="1 2">
    <name type="scientific">Iphiclides podalirius</name>
    <name type="common">scarce swallowtail</name>
    <dbReference type="NCBI Taxonomy" id="110791"/>
    <lineage>
        <taxon>Eukaryota</taxon>
        <taxon>Metazoa</taxon>
        <taxon>Ecdysozoa</taxon>
        <taxon>Arthropoda</taxon>
        <taxon>Hexapoda</taxon>
        <taxon>Insecta</taxon>
        <taxon>Pterygota</taxon>
        <taxon>Neoptera</taxon>
        <taxon>Endopterygota</taxon>
        <taxon>Lepidoptera</taxon>
        <taxon>Glossata</taxon>
        <taxon>Ditrysia</taxon>
        <taxon>Papilionoidea</taxon>
        <taxon>Papilionidae</taxon>
        <taxon>Papilioninae</taxon>
        <taxon>Iphiclides</taxon>
    </lineage>
</organism>
<protein>
    <submittedName>
        <fullName evidence="1">Uncharacterized protein</fullName>
    </submittedName>
</protein>
<dbReference type="Proteomes" id="UP000837857">
    <property type="component" value="Chromosome 4"/>
</dbReference>
<gene>
    <name evidence="1" type="ORF">IPOD504_LOCUS13920</name>
</gene>
<accession>A0ABN8IUS0</accession>
<reference evidence="1" key="1">
    <citation type="submission" date="2022-03" db="EMBL/GenBank/DDBJ databases">
        <authorList>
            <person name="Martin H S."/>
        </authorList>
    </citation>
    <scope>NUCLEOTIDE SEQUENCE</scope>
</reference>
<dbReference type="EMBL" id="OW152816">
    <property type="protein sequence ID" value="CAH2067536.1"/>
    <property type="molecule type" value="Genomic_DNA"/>
</dbReference>